<dbReference type="GO" id="GO:0043856">
    <property type="term" value="F:anti-sigma factor antagonist activity"/>
    <property type="evidence" value="ECO:0007669"/>
    <property type="project" value="InterPro"/>
</dbReference>
<feature type="domain" description="STAS" evidence="4">
    <location>
        <begin position="16"/>
        <end position="125"/>
    </location>
</feature>
<feature type="region of interest" description="Disordered" evidence="3">
    <location>
        <begin position="126"/>
        <end position="150"/>
    </location>
</feature>
<dbReference type="InterPro" id="IPR036513">
    <property type="entry name" value="STAS_dom_sf"/>
</dbReference>
<proteinExistence type="inferred from homology"/>
<evidence type="ECO:0000313" key="5">
    <source>
        <dbReference type="EMBL" id="GLU50085.1"/>
    </source>
</evidence>
<dbReference type="InterPro" id="IPR003658">
    <property type="entry name" value="Anti-sigma_ant"/>
</dbReference>
<dbReference type="AlphaFoldDB" id="A0A9W6PAE3"/>
<sequence>MKVLESTKGTGYFCTARLSVTRRPGRTVARIEGEIDNGTAPALRRRLANLLRPDTGLLVLDLSGVLFCDASGLSVLVTTQNRASELGVRLRLAEPPAQTALVLRITNLDLSLSVYPTVRAALADEGKHQRAAPAYPPFSPPPATSTSPSR</sequence>
<keyword evidence="6" id="KW-1185">Reference proteome</keyword>
<gene>
    <name evidence="5" type="ORF">Nans01_44360</name>
</gene>
<evidence type="ECO:0000256" key="1">
    <source>
        <dbReference type="ARBA" id="ARBA00009013"/>
    </source>
</evidence>
<dbReference type="PROSITE" id="PS50801">
    <property type="entry name" value="STAS"/>
    <property type="match status" value="1"/>
</dbReference>
<accession>A0A9W6PAE3</accession>
<dbReference type="Gene3D" id="3.30.750.24">
    <property type="entry name" value="STAS domain"/>
    <property type="match status" value="1"/>
</dbReference>
<dbReference type="RefSeq" id="WP_285761622.1">
    <property type="nucleotide sequence ID" value="NZ_BSQG01000011.1"/>
</dbReference>
<dbReference type="PANTHER" id="PTHR33495">
    <property type="entry name" value="ANTI-SIGMA FACTOR ANTAGONIST TM_1081-RELATED-RELATED"/>
    <property type="match status" value="1"/>
</dbReference>
<dbReference type="NCBIfam" id="TIGR00377">
    <property type="entry name" value="ant_ant_sig"/>
    <property type="match status" value="1"/>
</dbReference>
<evidence type="ECO:0000313" key="6">
    <source>
        <dbReference type="Proteomes" id="UP001165092"/>
    </source>
</evidence>
<evidence type="ECO:0000256" key="3">
    <source>
        <dbReference type="SAM" id="MobiDB-lite"/>
    </source>
</evidence>
<name>A0A9W6PAE3_9ACTN</name>
<dbReference type="PANTHER" id="PTHR33495:SF2">
    <property type="entry name" value="ANTI-SIGMA FACTOR ANTAGONIST TM_1081-RELATED"/>
    <property type="match status" value="1"/>
</dbReference>
<dbReference type="EMBL" id="BSQG01000011">
    <property type="protein sequence ID" value="GLU50085.1"/>
    <property type="molecule type" value="Genomic_DNA"/>
</dbReference>
<evidence type="ECO:0000256" key="2">
    <source>
        <dbReference type="RuleBase" id="RU003749"/>
    </source>
</evidence>
<dbReference type="Pfam" id="PF01740">
    <property type="entry name" value="STAS"/>
    <property type="match status" value="1"/>
</dbReference>
<evidence type="ECO:0000259" key="4">
    <source>
        <dbReference type="PROSITE" id="PS50801"/>
    </source>
</evidence>
<dbReference type="SUPFAM" id="SSF52091">
    <property type="entry name" value="SpoIIaa-like"/>
    <property type="match status" value="1"/>
</dbReference>
<comment type="similarity">
    <text evidence="1 2">Belongs to the anti-sigma-factor antagonist family.</text>
</comment>
<dbReference type="CDD" id="cd07043">
    <property type="entry name" value="STAS_anti-anti-sigma_factors"/>
    <property type="match status" value="1"/>
</dbReference>
<dbReference type="InterPro" id="IPR002645">
    <property type="entry name" value="STAS_dom"/>
</dbReference>
<organism evidence="5 6">
    <name type="scientific">Nocardiopsis ansamitocini</name>
    <dbReference type="NCBI Taxonomy" id="1670832"/>
    <lineage>
        <taxon>Bacteria</taxon>
        <taxon>Bacillati</taxon>
        <taxon>Actinomycetota</taxon>
        <taxon>Actinomycetes</taxon>
        <taxon>Streptosporangiales</taxon>
        <taxon>Nocardiopsidaceae</taxon>
        <taxon>Nocardiopsis</taxon>
    </lineage>
</organism>
<protein>
    <recommendedName>
        <fullName evidence="2">Anti-sigma factor antagonist</fullName>
    </recommendedName>
</protein>
<comment type="caution">
    <text evidence="5">The sequence shown here is derived from an EMBL/GenBank/DDBJ whole genome shotgun (WGS) entry which is preliminary data.</text>
</comment>
<dbReference type="Proteomes" id="UP001165092">
    <property type="component" value="Unassembled WGS sequence"/>
</dbReference>
<reference evidence="5" key="1">
    <citation type="submission" date="2023-02" db="EMBL/GenBank/DDBJ databases">
        <title>Nocardiopsis ansamitocini NBRC 112285.</title>
        <authorList>
            <person name="Ichikawa N."/>
            <person name="Sato H."/>
            <person name="Tonouchi N."/>
        </authorList>
    </citation>
    <scope>NUCLEOTIDE SEQUENCE</scope>
    <source>
        <strain evidence="5">NBRC 112285</strain>
    </source>
</reference>
<feature type="compositionally biased region" description="Pro residues" evidence="3">
    <location>
        <begin position="134"/>
        <end position="143"/>
    </location>
</feature>